<evidence type="ECO:0000256" key="14">
    <source>
        <dbReference type="ARBA" id="ARBA00023242"/>
    </source>
</evidence>
<dbReference type="Pfam" id="PF02373">
    <property type="entry name" value="JmjC"/>
    <property type="match status" value="1"/>
</dbReference>
<feature type="compositionally biased region" description="Pro residues" evidence="24">
    <location>
        <begin position="696"/>
        <end position="708"/>
    </location>
</feature>
<evidence type="ECO:0000256" key="13">
    <source>
        <dbReference type="ARBA" id="ARBA00023198"/>
    </source>
</evidence>
<dbReference type="InterPro" id="IPR046941">
    <property type="entry name" value="KDM6_GATAL_sf"/>
</dbReference>
<evidence type="ECO:0000256" key="4">
    <source>
        <dbReference type="ARBA" id="ARBA00022499"/>
    </source>
</evidence>
<comment type="cofactor">
    <cofactor evidence="1">
        <name>Fe(2+)</name>
        <dbReference type="ChEBI" id="CHEBI:29033"/>
    </cofactor>
</comment>
<evidence type="ECO:0000256" key="1">
    <source>
        <dbReference type="ARBA" id="ARBA00001954"/>
    </source>
</evidence>
<dbReference type="GO" id="GO:0044666">
    <property type="term" value="C:MLL3/4 complex"/>
    <property type="evidence" value="ECO:0007669"/>
    <property type="project" value="TreeGrafter"/>
</dbReference>
<keyword evidence="4" id="KW-1017">Isopeptide bond</keyword>
<dbReference type="GO" id="GO:0071558">
    <property type="term" value="F:histone H3K27me2/H3K27me3 demethylase activity"/>
    <property type="evidence" value="ECO:0007669"/>
    <property type="project" value="UniProtKB-EC"/>
</dbReference>
<feature type="compositionally biased region" description="Pro residues" evidence="24">
    <location>
        <begin position="639"/>
        <end position="656"/>
    </location>
</feature>
<dbReference type="Gene3D" id="2.60.120.650">
    <property type="entry name" value="Cupin"/>
    <property type="match status" value="1"/>
</dbReference>
<dbReference type="SMART" id="SM00558">
    <property type="entry name" value="JmjC"/>
    <property type="match status" value="1"/>
</dbReference>
<evidence type="ECO:0000256" key="2">
    <source>
        <dbReference type="ARBA" id="ARBA00001961"/>
    </source>
</evidence>
<feature type="region of interest" description="Disordered" evidence="24">
    <location>
        <begin position="1147"/>
        <end position="1184"/>
    </location>
</feature>
<accession>A0A2K5CCD4</accession>
<feature type="compositionally biased region" description="Low complexity" evidence="24">
    <location>
        <begin position="709"/>
        <end position="734"/>
    </location>
</feature>
<comment type="similarity">
    <text evidence="15">Belongs to the UTX family.</text>
</comment>
<comment type="subcellular location">
    <subcellularLocation>
        <location evidence="3">Nucleus</location>
    </subcellularLocation>
</comment>
<feature type="compositionally biased region" description="Low complexity" evidence="24">
    <location>
        <begin position="1531"/>
        <end position="1541"/>
    </location>
</feature>
<evidence type="ECO:0000259" key="25">
    <source>
        <dbReference type="PROSITE" id="PS51184"/>
    </source>
</evidence>
<dbReference type="GO" id="GO:0000978">
    <property type="term" value="F:RNA polymerase II cis-regulatory region sequence-specific DNA binding"/>
    <property type="evidence" value="ECO:0007669"/>
    <property type="project" value="TreeGrafter"/>
</dbReference>
<feature type="region of interest" description="Disordered" evidence="24">
    <location>
        <begin position="679"/>
        <end position="955"/>
    </location>
</feature>
<dbReference type="GO" id="GO:0046872">
    <property type="term" value="F:metal ion binding"/>
    <property type="evidence" value="ECO:0007669"/>
    <property type="project" value="UniProtKB-KW"/>
</dbReference>
<feature type="compositionally biased region" description="Basic residues" evidence="24">
    <location>
        <begin position="831"/>
        <end position="848"/>
    </location>
</feature>
<keyword evidence="13" id="KW-0395">Inflammatory response</keyword>
<keyword evidence="14" id="KW-0539">Nucleus</keyword>
<keyword evidence="5" id="KW-0597">Phosphoprotein</keyword>
<evidence type="ECO:0000256" key="23">
    <source>
        <dbReference type="ARBA" id="ARBA00082905"/>
    </source>
</evidence>
<evidence type="ECO:0000256" key="11">
    <source>
        <dbReference type="ARBA" id="ARBA00023002"/>
    </source>
</evidence>
<dbReference type="GO" id="GO:0031490">
    <property type="term" value="F:chromatin DNA binding"/>
    <property type="evidence" value="ECO:0007669"/>
    <property type="project" value="TreeGrafter"/>
</dbReference>
<dbReference type="GO" id="GO:0120162">
    <property type="term" value="P:positive regulation of cold-induced thermogenesis"/>
    <property type="evidence" value="ECO:0007669"/>
    <property type="project" value="Ensembl"/>
</dbReference>
<evidence type="ECO:0000256" key="7">
    <source>
        <dbReference type="ARBA" id="ARBA00022833"/>
    </source>
</evidence>
<dbReference type="EC" id="1.14.11.68" evidence="16"/>
<evidence type="ECO:0000256" key="17">
    <source>
        <dbReference type="ARBA" id="ARBA00048695"/>
    </source>
</evidence>
<feature type="region of interest" description="Disordered" evidence="24">
    <location>
        <begin position="419"/>
        <end position="443"/>
    </location>
</feature>
<feature type="region of interest" description="Disordered" evidence="24">
    <location>
        <begin position="1520"/>
        <end position="1541"/>
    </location>
</feature>
<reference evidence="26" key="1">
    <citation type="submission" date="2025-08" db="UniProtKB">
        <authorList>
            <consortium name="Ensembl"/>
        </authorList>
    </citation>
    <scope>IDENTIFICATION</scope>
</reference>
<feature type="region of interest" description="Disordered" evidence="24">
    <location>
        <begin position="52"/>
        <end position="88"/>
    </location>
</feature>
<feature type="region of interest" description="Disordered" evidence="24">
    <location>
        <begin position="490"/>
        <end position="547"/>
    </location>
</feature>
<dbReference type="InterPro" id="IPR048562">
    <property type="entry name" value="KDM6A_B-like_C-hel"/>
</dbReference>
<dbReference type="GO" id="GO:0055007">
    <property type="term" value="P:cardiac muscle cell differentiation"/>
    <property type="evidence" value="ECO:0007669"/>
    <property type="project" value="Ensembl"/>
</dbReference>
<evidence type="ECO:0000256" key="15">
    <source>
        <dbReference type="ARBA" id="ARBA00034483"/>
    </source>
</evidence>
<keyword evidence="12" id="KW-0408">Iron</keyword>
<dbReference type="FunFam" id="2.10.110.20:FF:000001">
    <property type="entry name" value="lysine-specific demethylase 6A isoform X2"/>
    <property type="match status" value="1"/>
</dbReference>
<dbReference type="Pfam" id="PF21326">
    <property type="entry name" value="KDM6_GATAL"/>
    <property type="match status" value="1"/>
</dbReference>
<feature type="region of interest" description="Disordered" evidence="24">
    <location>
        <begin position="456"/>
        <end position="475"/>
    </location>
</feature>
<keyword evidence="9" id="KW-0156">Chromatin regulator</keyword>
<dbReference type="GO" id="GO:0045446">
    <property type="term" value="P:endothelial cell differentiation"/>
    <property type="evidence" value="ECO:0007669"/>
    <property type="project" value="Ensembl"/>
</dbReference>
<keyword evidence="8" id="KW-0832">Ubl conjugation</keyword>
<feature type="compositionally biased region" description="Pro residues" evidence="24">
    <location>
        <begin position="242"/>
        <end position="262"/>
    </location>
</feature>
<dbReference type="GO" id="GO:0008013">
    <property type="term" value="F:beta-catenin binding"/>
    <property type="evidence" value="ECO:0007669"/>
    <property type="project" value="Ensembl"/>
</dbReference>
<feature type="compositionally biased region" description="Basic and acidic residues" evidence="24">
    <location>
        <begin position="773"/>
        <end position="786"/>
    </location>
</feature>
<feature type="compositionally biased region" description="Low complexity" evidence="24">
    <location>
        <begin position="212"/>
        <end position="223"/>
    </location>
</feature>
<comment type="cofactor">
    <cofactor evidence="2">
        <name>L-ascorbate</name>
        <dbReference type="ChEBI" id="CHEBI:38290"/>
    </cofactor>
</comment>
<comment type="function">
    <text evidence="18">Histone demethylase that specifically demethylates 'Lys-27' of histone H3, thereby playing a central role in histone code. Demethylates trimethylated and dimethylated H3 'Lys-27'. Plays a central role in regulation of posterior development, by regulating HOX gene expression. Involved in inflammatory response by participating in macrophage differentiation in case of inflammation by regulating gene expression and macrophage differentiation. Plays a demethylase-independent role in chromatin remodeling to regulate T-box family member-dependent gene expression by acting as a link between T-box factors and the SMARCA4-containing SWI/SNF remodeling complex.</text>
</comment>
<feature type="compositionally biased region" description="Pro residues" evidence="24">
    <location>
        <begin position="906"/>
        <end position="927"/>
    </location>
</feature>
<dbReference type="PROSITE" id="PS51184">
    <property type="entry name" value="JMJC"/>
    <property type="match status" value="1"/>
</dbReference>
<keyword evidence="11" id="KW-0560">Oxidoreductase</keyword>
<keyword evidence="6" id="KW-0479">Metal-binding</keyword>
<feature type="compositionally biased region" description="Low complexity" evidence="24">
    <location>
        <begin position="597"/>
        <end position="622"/>
    </location>
</feature>
<dbReference type="OMA" id="LHGDVWG"/>
<dbReference type="GO" id="GO:0045165">
    <property type="term" value="P:cell fate commitment"/>
    <property type="evidence" value="ECO:0007669"/>
    <property type="project" value="Ensembl"/>
</dbReference>
<evidence type="ECO:0000256" key="12">
    <source>
        <dbReference type="ARBA" id="ARBA00023004"/>
    </source>
</evidence>
<feature type="region of interest" description="Disordered" evidence="24">
    <location>
        <begin position="190"/>
        <end position="296"/>
    </location>
</feature>
<feature type="compositionally biased region" description="Low complexity" evidence="24">
    <location>
        <begin position="789"/>
        <end position="803"/>
    </location>
</feature>
<comment type="subunit">
    <text evidence="19">Interacts with TLE1. Component of the MLL4 complex, at least composed of KMT2B/MLL4, ASH2L, RBBP5, WDR5, and KDM6B. Interacts with TBX21, SMARCA4, SMARCC1 and SMARCC2.</text>
</comment>
<dbReference type="Ensembl" id="ENSANAT00000024196.1">
    <property type="protein sequence ID" value="ENSANAP00000006427.1"/>
    <property type="gene ID" value="ENSANAG00000021278.1"/>
</dbReference>
<protein>
    <recommendedName>
        <fullName evidence="20">Lysine-specific demethylase 6B</fullName>
        <ecNumber evidence="16">1.14.11.68</ecNumber>
    </recommendedName>
    <alternativeName>
        <fullName evidence="21">JmjC domain-containing protein 3</fullName>
    </alternativeName>
    <alternativeName>
        <fullName evidence="23">Jumonji domain-containing protein 3</fullName>
    </alternativeName>
    <alternativeName>
        <fullName evidence="22">[histone H3]-trimethyl-L-lysine(27) demethylase 6B</fullName>
    </alternativeName>
</protein>
<feature type="compositionally biased region" description="Polar residues" evidence="24">
    <location>
        <begin position="466"/>
        <end position="475"/>
    </location>
</feature>
<dbReference type="PANTHER" id="PTHR14017">
    <property type="entry name" value="LYSINE-SPECIFIC DEMETHYLASE"/>
    <property type="match status" value="1"/>
</dbReference>
<dbReference type="Proteomes" id="UP000233020">
    <property type="component" value="Unplaced"/>
</dbReference>
<dbReference type="GO" id="GO:0048333">
    <property type="term" value="P:mesodermal cell differentiation"/>
    <property type="evidence" value="ECO:0007669"/>
    <property type="project" value="Ensembl"/>
</dbReference>
<keyword evidence="7" id="KW-0862">Zinc</keyword>
<proteinExistence type="inferred from homology"/>
<dbReference type="GO" id="GO:0045944">
    <property type="term" value="P:positive regulation of transcription by RNA polymerase II"/>
    <property type="evidence" value="ECO:0007669"/>
    <property type="project" value="Ensembl"/>
</dbReference>
<dbReference type="FunFam" id="1.20.58.1370:FF:000001">
    <property type="entry name" value="lysine-specific demethylase 6A isoform X2"/>
    <property type="match status" value="1"/>
</dbReference>
<dbReference type="Gene3D" id="1.20.58.1370">
    <property type="match status" value="1"/>
</dbReference>
<evidence type="ECO:0000256" key="3">
    <source>
        <dbReference type="ARBA" id="ARBA00004123"/>
    </source>
</evidence>
<reference evidence="26" key="2">
    <citation type="submission" date="2025-09" db="UniProtKB">
        <authorList>
            <consortium name="Ensembl"/>
        </authorList>
    </citation>
    <scope>IDENTIFICATION</scope>
</reference>
<feature type="compositionally biased region" description="Basic and acidic residues" evidence="24">
    <location>
        <begin position="849"/>
        <end position="862"/>
    </location>
</feature>
<evidence type="ECO:0000256" key="10">
    <source>
        <dbReference type="ARBA" id="ARBA00022964"/>
    </source>
</evidence>
<evidence type="ECO:0000256" key="21">
    <source>
        <dbReference type="ARBA" id="ARBA00078702"/>
    </source>
</evidence>
<dbReference type="GO" id="GO:0006954">
    <property type="term" value="P:inflammatory response"/>
    <property type="evidence" value="ECO:0007669"/>
    <property type="project" value="UniProtKB-KW"/>
</dbReference>
<evidence type="ECO:0000256" key="9">
    <source>
        <dbReference type="ARBA" id="ARBA00022853"/>
    </source>
</evidence>
<keyword evidence="27" id="KW-1185">Reference proteome</keyword>
<evidence type="ECO:0000256" key="18">
    <source>
        <dbReference type="ARBA" id="ARBA00059748"/>
    </source>
</evidence>
<name>A0A2K5CCD4_AOTNA</name>
<feature type="compositionally biased region" description="Low complexity" evidence="24">
    <location>
        <begin position="430"/>
        <end position="441"/>
    </location>
</feature>
<sequence length="1541" mass="167293">MHRAVDPPGARAAREAFALGGLSCAGAWSSCPPHPPPRSAWLPGGRCSASIGQPPLPAPLPPSHGSSSGHPNKPYYAPGAPTPRPLHGKLESLHGCVQALLREPAQPGLWEQLGQLYESEHDSEEAARCYHSALRYGGSFAELGPRIGRLQQAQLWNFHTGSCQHRAKVLPPLEQVWNLLHLEHKRNYGAKRGGPPVKRAAEPPVVQPVPPAALSGPSGEEGLSPGGKRRRGCNSEQTGLPPGLPLPPPTLPPPPPPPPPLPGLASSPPFQLTKPGLWSTLHGDAWGPERKGSAPPDGTRCLTHIHTQAMAACLPPAPGSDLRESRVQRSRMDSSVSPAATTACVPYAPSRPLASPLILRWPELCSDHPFYTCSPALTITKPPTLEVTHQGRLGPRTQQSETVLGLPLPLPTYPWCGLPGSPRGRRDLRGQQQQRQPQQQPCWACVLSPPPYLARSMDPFPPPGPTSCTHDSCPASSPSFLLPPKYLRKLQAPGEPPAQVSSQRPPRWGRGHPRPLSKAPQPVPPGVGELPARGPRLFDFPPTPLEDQFEEPAEFKILPDGLANIMKMLDESIRKEEEQQQQEAGEPFASLQPPFPTDTAPTTTAPAAPAAATTTTTTTTATQEEEKNPTATPPLAKFPHPPATATPTPPHPPPASPASLLKSLASVLEGQKYCYRGTGAAVSTRPGPLPTTQYSPGPPSGATAPPPTSAALSAQGSPQPSASSSSQFSTSGGPWARERRVGEEPAPGPTTPTQPPPPLPLPPARSESEVLEEISRACETLVERVGRSATDPADPVDTADPTDSGTERLLPPTQAKEEGGGVTAAVVSGSCKRRQKEHQKEHRRHRRACKDSVGRRPREGRAKAKAKAPKEKSRRVLGNLDLQSEEIQGREKSRPDLGGASKAKPPTAPAPPPAPAPSAQPIPPSAPVPGKKAREEAPGPPGVSRADMLKLRSLSEGPPKELKIRLIKVESGDKETFIASEVEERRLRMADLTISHCAADVVRASKNAKVKGKFRESYLSPAQSVKPKINTEEKLPREKLNPPTPSIYLESKRDAFSPVLLQFCTDPRNPITVIRGLAGSLRLNLGLFSTKTLVEASGEHTVEVRTQVQQPSDENWDLTGTRQIWPCESSRSHTTIAKYAQYQASSFQESLQEEKESEDEESEEPDSTTGTPPSSAPDPKNHHIIKFGTNIDLSDAKRWKPQLQELLKLPAFMRVTSTGNMLSHVGHTILGMNTVQLYMKVPGSRTPGHQENNNFCSVNINIGPGDCEWFAVHEHYWETISAFCDRHGVDYLTGSWWPILDDLYASNIPVYRFVQRPGDLVWINAGTVHWVQATGWCNNIAWNVGPLTAYQYQLALERYEWNEVKNVKSIVPMIHVSWNVARTVKISDPDLFKMIKFCLLQSMKHCQVQRESLVRAGKKIAYQGRVKDEPAYYCNECDVEVFNILFVTSENGSRNTYLVHCEGCARRRSAGLQGVVVLEQYRTEELAQAYDAFTLVRARRVRGQQRRALGQAVRTGFRGLAAPAPEPLPALSPQAPASTSR</sequence>
<dbReference type="PANTHER" id="PTHR14017:SF5">
    <property type="entry name" value="LYSINE-SPECIFIC DEMETHYLASE 6B"/>
    <property type="match status" value="1"/>
</dbReference>
<keyword evidence="10" id="KW-0223">Dioxygenase</keyword>
<dbReference type="FunFam" id="2.60.120.650:FF:000009">
    <property type="entry name" value="Putative lysine-specific demethylase 6B"/>
    <property type="match status" value="1"/>
</dbReference>
<feature type="compositionally biased region" description="Acidic residues" evidence="24">
    <location>
        <begin position="1155"/>
        <end position="1166"/>
    </location>
</feature>
<evidence type="ECO:0000256" key="5">
    <source>
        <dbReference type="ARBA" id="ARBA00022553"/>
    </source>
</evidence>
<evidence type="ECO:0000256" key="16">
    <source>
        <dbReference type="ARBA" id="ARBA00034525"/>
    </source>
</evidence>
<feature type="compositionally biased region" description="Basic residues" evidence="24">
    <location>
        <begin position="863"/>
        <end position="875"/>
    </location>
</feature>
<gene>
    <name evidence="26" type="primary">KDM6B</name>
</gene>
<evidence type="ECO:0000256" key="19">
    <source>
        <dbReference type="ARBA" id="ARBA00063549"/>
    </source>
</evidence>
<dbReference type="InterPro" id="IPR051630">
    <property type="entry name" value="Corepressor-Demethylase"/>
</dbReference>
<dbReference type="PROSITE" id="PS51257">
    <property type="entry name" value="PROKAR_LIPOPROTEIN"/>
    <property type="match status" value="1"/>
</dbReference>
<dbReference type="Pfam" id="PF21322">
    <property type="entry name" value="KDM6_C-hel"/>
    <property type="match status" value="1"/>
</dbReference>
<evidence type="ECO:0000313" key="26">
    <source>
        <dbReference type="Ensembl" id="ENSANAP00000006427.1"/>
    </source>
</evidence>
<evidence type="ECO:0000256" key="8">
    <source>
        <dbReference type="ARBA" id="ARBA00022843"/>
    </source>
</evidence>
<dbReference type="STRING" id="37293.ENSANAP00000006427"/>
<feature type="compositionally biased region" description="Pro residues" evidence="24">
    <location>
        <begin position="746"/>
        <end position="763"/>
    </location>
</feature>
<evidence type="ECO:0000256" key="6">
    <source>
        <dbReference type="ARBA" id="ARBA00022723"/>
    </source>
</evidence>
<dbReference type="GeneTree" id="ENSGT00940000160414"/>
<organism evidence="26 27">
    <name type="scientific">Aotus nancymaae</name>
    <name type="common">Ma's night monkey</name>
    <dbReference type="NCBI Taxonomy" id="37293"/>
    <lineage>
        <taxon>Eukaryota</taxon>
        <taxon>Metazoa</taxon>
        <taxon>Chordata</taxon>
        <taxon>Craniata</taxon>
        <taxon>Vertebrata</taxon>
        <taxon>Euteleostomi</taxon>
        <taxon>Mammalia</taxon>
        <taxon>Eutheria</taxon>
        <taxon>Euarchontoglires</taxon>
        <taxon>Primates</taxon>
        <taxon>Haplorrhini</taxon>
        <taxon>Platyrrhini</taxon>
        <taxon>Aotidae</taxon>
        <taxon>Aotus</taxon>
    </lineage>
</organism>
<evidence type="ECO:0000256" key="24">
    <source>
        <dbReference type="SAM" id="MobiDB-lite"/>
    </source>
</evidence>
<evidence type="ECO:0000313" key="27">
    <source>
        <dbReference type="Proteomes" id="UP000233020"/>
    </source>
</evidence>
<evidence type="ECO:0000256" key="22">
    <source>
        <dbReference type="ARBA" id="ARBA00079190"/>
    </source>
</evidence>
<evidence type="ECO:0000256" key="20">
    <source>
        <dbReference type="ARBA" id="ARBA00069212"/>
    </source>
</evidence>
<dbReference type="Gene3D" id="2.10.110.20">
    <property type="match status" value="1"/>
</dbReference>
<feature type="domain" description="JmjC" evidence="25">
    <location>
        <begin position="1198"/>
        <end position="1361"/>
    </location>
</feature>
<dbReference type="GO" id="GO:0070301">
    <property type="term" value="P:cellular response to hydrogen peroxide"/>
    <property type="evidence" value="ECO:0007669"/>
    <property type="project" value="Ensembl"/>
</dbReference>
<dbReference type="SUPFAM" id="SSF51197">
    <property type="entry name" value="Clavaminate synthase-like"/>
    <property type="match status" value="1"/>
</dbReference>
<dbReference type="InterPro" id="IPR048560">
    <property type="entry name" value="KDM6A_B-like_GATAL"/>
</dbReference>
<feature type="region of interest" description="Disordered" evidence="24">
    <location>
        <begin position="573"/>
        <end position="663"/>
    </location>
</feature>
<comment type="catalytic activity">
    <reaction evidence="17">
        <text>N(6),N(6),N(6)-trimethyl-L-lysyl(27)-[histone H3] + 2 2-oxoglutarate + 2 O2 = N(6)-methyl-L-lysyl(27)-[histone H3] + 2 formaldehyde + 2 succinate + 2 CO2</text>
        <dbReference type="Rhea" id="RHEA:60224"/>
        <dbReference type="Rhea" id="RHEA-COMP:15535"/>
        <dbReference type="Rhea" id="RHEA-COMP:15544"/>
        <dbReference type="ChEBI" id="CHEBI:15379"/>
        <dbReference type="ChEBI" id="CHEBI:16526"/>
        <dbReference type="ChEBI" id="CHEBI:16810"/>
        <dbReference type="ChEBI" id="CHEBI:16842"/>
        <dbReference type="ChEBI" id="CHEBI:30031"/>
        <dbReference type="ChEBI" id="CHEBI:61929"/>
        <dbReference type="ChEBI" id="CHEBI:61961"/>
        <dbReference type="EC" id="1.14.11.68"/>
    </reaction>
</comment>
<dbReference type="InterPro" id="IPR003347">
    <property type="entry name" value="JmjC_dom"/>
</dbReference>